<protein>
    <recommendedName>
        <fullName evidence="6">CopC domain-containing protein</fullName>
    </recommendedName>
</protein>
<evidence type="ECO:0000259" key="6">
    <source>
        <dbReference type="Pfam" id="PF04234"/>
    </source>
</evidence>
<dbReference type="PANTHER" id="PTHR34820">
    <property type="entry name" value="INNER MEMBRANE PROTEIN YEBZ"/>
    <property type="match status" value="1"/>
</dbReference>
<reference evidence="8" key="1">
    <citation type="submission" date="2016-12" db="EMBL/GenBank/DDBJ databases">
        <authorList>
            <person name="Varghese N."/>
            <person name="Submissions S."/>
        </authorList>
    </citation>
    <scope>NUCLEOTIDE SEQUENCE [LARGE SCALE GENOMIC DNA]</scope>
    <source>
        <strain evidence="8">DSM 45599</strain>
    </source>
</reference>
<evidence type="ECO:0000313" key="7">
    <source>
        <dbReference type="EMBL" id="SIM57751.1"/>
    </source>
</evidence>
<gene>
    <name evidence="7" type="ORF">SAMN04489832_0747</name>
</gene>
<sequence>MKRSVAARVTGESDTARVPRIRRTVGLIVTVALAAGLPLAVTPAPAFAHGATHSITPAAGAALATAPERVEVVFAAEITSDSAVTIMDRAGTDWAGGRPAVQGATLIGQVKAGMPDGRYEISWRATFTDGHPVAGTAEFTVGADAAAAAAANPFRARVTHGGVVAFYAAAGVAVLALLLAIMTLSRGVYAASTRAATRDGSTL</sequence>
<dbReference type="Gene3D" id="2.60.40.1220">
    <property type="match status" value="1"/>
</dbReference>
<dbReference type="InterPro" id="IPR014756">
    <property type="entry name" value="Ig_E-set"/>
</dbReference>
<dbReference type="GO" id="GO:0042597">
    <property type="term" value="C:periplasmic space"/>
    <property type="evidence" value="ECO:0007669"/>
    <property type="project" value="InterPro"/>
</dbReference>
<evidence type="ECO:0000256" key="3">
    <source>
        <dbReference type="ARBA" id="ARBA00022729"/>
    </source>
</evidence>
<proteinExistence type="predicted"/>
<keyword evidence="5" id="KW-0472">Membrane</keyword>
<feature type="transmembrane region" description="Helical" evidence="5">
    <location>
        <begin position="21"/>
        <end position="41"/>
    </location>
</feature>
<feature type="transmembrane region" description="Helical" evidence="5">
    <location>
        <begin position="164"/>
        <end position="184"/>
    </location>
</feature>
<accession>A0A1N5UA12</accession>
<dbReference type="GO" id="GO:0005886">
    <property type="term" value="C:plasma membrane"/>
    <property type="evidence" value="ECO:0007669"/>
    <property type="project" value="TreeGrafter"/>
</dbReference>
<keyword evidence="5" id="KW-0812">Transmembrane</keyword>
<keyword evidence="3" id="KW-0732">Signal</keyword>
<dbReference type="AlphaFoldDB" id="A0A1N5UA12"/>
<dbReference type="InterPro" id="IPR032694">
    <property type="entry name" value="CopC/D"/>
</dbReference>
<dbReference type="InterPro" id="IPR014755">
    <property type="entry name" value="Cu-Rt/internalin_Ig-like"/>
</dbReference>
<comment type="subcellular location">
    <subcellularLocation>
        <location evidence="1">Cell envelope</location>
    </subcellularLocation>
</comment>
<dbReference type="Proteomes" id="UP000185124">
    <property type="component" value="Unassembled WGS sequence"/>
</dbReference>
<dbReference type="GO" id="GO:0005507">
    <property type="term" value="F:copper ion binding"/>
    <property type="evidence" value="ECO:0007669"/>
    <property type="project" value="InterPro"/>
</dbReference>
<keyword evidence="4" id="KW-0186">Copper</keyword>
<dbReference type="GO" id="GO:0030313">
    <property type="term" value="C:cell envelope"/>
    <property type="evidence" value="ECO:0007669"/>
    <property type="project" value="UniProtKB-SubCell"/>
</dbReference>
<feature type="domain" description="CopC" evidence="6">
    <location>
        <begin position="49"/>
        <end position="141"/>
    </location>
</feature>
<evidence type="ECO:0000256" key="4">
    <source>
        <dbReference type="ARBA" id="ARBA00023008"/>
    </source>
</evidence>
<evidence type="ECO:0000256" key="2">
    <source>
        <dbReference type="ARBA" id="ARBA00022723"/>
    </source>
</evidence>
<dbReference type="PANTHER" id="PTHR34820:SF4">
    <property type="entry name" value="INNER MEMBRANE PROTEIN YEBZ"/>
    <property type="match status" value="1"/>
</dbReference>
<evidence type="ECO:0000313" key="8">
    <source>
        <dbReference type="Proteomes" id="UP000185124"/>
    </source>
</evidence>
<dbReference type="GO" id="GO:0046688">
    <property type="term" value="P:response to copper ion"/>
    <property type="evidence" value="ECO:0007669"/>
    <property type="project" value="InterPro"/>
</dbReference>
<name>A0A1N5UA12_9ACTN</name>
<dbReference type="SUPFAM" id="SSF81296">
    <property type="entry name" value="E set domains"/>
    <property type="match status" value="1"/>
</dbReference>
<dbReference type="InterPro" id="IPR007348">
    <property type="entry name" value="CopC_dom"/>
</dbReference>
<evidence type="ECO:0000256" key="1">
    <source>
        <dbReference type="ARBA" id="ARBA00004196"/>
    </source>
</evidence>
<keyword evidence="8" id="KW-1185">Reference proteome</keyword>
<keyword evidence="2" id="KW-0479">Metal-binding</keyword>
<dbReference type="Pfam" id="PF04234">
    <property type="entry name" value="CopC"/>
    <property type="match status" value="1"/>
</dbReference>
<keyword evidence="5" id="KW-1133">Transmembrane helix</keyword>
<evidence type="ECO:0000256" key="5">
    <source>
        <dbReference type="SAM" id="Phobius"/>
    </source>
</evidence>
<dbReference type="GO" id="GO:0006825">
    <property type="term" value="P:copper ion transport"/>
    <property type="evidence" value="ECO:0007669"/>
    <property type="project" value="InterPro"/>
</dbReference>
<dbReference type="EMBL" id="FSQT01000001">
    <property type="protein sequence ID" value="SIM57751.1"/>
    <property type="molecule type" value="Genomic_DNA"/>
</dbReference>
<dbReference type="STRING" id="709881.SAMN04489832_0747"/>
<organism evidence="7 8">
    <name type="scientific">Micromonospora cremea</name>
    <dbReference type="NCBI Taxonomy" id="709881"/>
    <lineage>
        <taxon>Bacteria</taxon>
        <taxon>Bacillati</taxon>
        <taxon>Actinomycetota</taxon>
        <taxon>Actinomycetes</taxon>
        <taxon>Micromonosporales</taxon>
        <taxon>Micromonosporaceae</taxon>
        <taxon>Micromonospora</taxon>
    </lineage>
</organism>